<dbReference type="SUPFAM" id="SSF75217">
    <property type="entry name" value="alpha/beta knot"/>
    <property type="match status" value="1"/>
</dbReference>
<evidence type="ECO:0000256" key="4">
    <source>
        <dbReference type="ARBA" id="ARBA00038303"/>
    </source>
</evidence>
<dbReference type="Proteomes" id="UP001485043">
    <property type="component" value="Unassembled WGS sequence"/>
</dbReference>
<evidence type="ECO:0000256" key="3">
    <source>
        <dbReference type="ARBA" id="ARBA00022691"/>
    </source>
</evidence>
<gene>
    <name evidence="5" type="ORF">WJX84_009706</name>
</gene>
<dbReference type="Pfam" id="PF02590">
    <property type="entry name" value="SPOUT_MTase"/>
    <property type="match status" value="1"/>
</dbReference>
<dbReference type="InterPro" id="IPR029026">
    <property type="entry name" value="tRNA_m1G_MTases_N"/>
</dbReference>
<dbReference type="PANTHER" id="PTHR33603">
    <property type="entry name" value="METHYLTRANSFERASE"/>
    <property type="match status" value="1"/>
</dbReference>
<evidence type="ECO:0000313" key="6">
    <source>
        <dbReference type="Proteomes" id="UP001485043"/>
    </source>
</evidence>
<proteinExistence type="inferred from homology"/>
<comment type="similarity">
    <text evidence="4">Belongs to the RNA methyltransferase RlmH family.</text>
</comment>
<dbReference type="PANTHER" id="PTHR33603:SF1">
    <property type="entry name" value="RIBOSOMAL RNA LARGE SUBUNIT METHYLTRANSFERASE H"/>
    <property type="match status" value="1"/>
</dbReference>
<protein>
    <submittedName>
        <fullName evidence="5">Uncharacterized protein</fullName>
    </submittedName>
</protein>
<sequence>MTGLSNLLGPLDVGGGGYHQASTQNSVAAAGVRDGARAVRAVPIKVITVSRSSGGAADNYADEWVGKVQRYTSLELIQIKTNPKKAQGTKVAQQAEGEKLLKQLLPQDFVIVLDERGQELSSARFAKLIAQAGDDGAANILFCIGGPYGHTQQVRERANKLIRLSAMVLNHQSKTGHQINAGLLKVIGCPYWPCCCSLGFAVRMLEARKLACAHGLGLEEDLA</sequence>
<dbReference type="GO" id="GO:0032259">
    <property type="term" value="P:methylation"/>
    <property type="evidence" value="ECO:0007669"/>
    <property type="project" value="UniProtKB-KW"/>
</dbReference>
<dbReference type="InterPro" id="IPR003742">
    <property type="entry name" value="RlmH-like"/>
</dbReference>
<dbReference type="CDD" id="cd18081">
    <property type="entry name" value="RlmH-like"/>
    <property type="match status" value="1"/>
</dbReference>
<organism evidence="5 6">
    <name type="scientific">Apatococcus fuscideae</name>
    <dbReference type="NCBI Taxonomy" id="2026836"/>
    <lineage>
        <taxon>Eukaryota</taxon>
        <taxon>Viridiplantae</taxon>
        <taxon>Chlorophyta</taxon>
        <taxon>core chlorophytes</taxon>
        <taxon>Trebouxiophyceae</taxon>
        <taxon>Chlorellales</taxon>
        <taxon>Chlorellaceae</taxon>
        <taxon>Apatococcus</taxon>
    </lineage>
</organism>
<evidence type="ECO:0000256" key="2">
    <source>
        <dbReference type="ARBA" id="ARBA00022679"/>
    </source>
</evidence>
<dbReference type="Gene3D" id="3.40.1280.10">
    <property type="match status" value="1"/>
</dbReference>
<comment type="caution">
    <text evidence="5">The sequence shown here is derived from an EMBL/GenBank/DDBJ whole genome shotgun (WGS) entry which is preliminary data.</text>
</comment>
<dbReference type="GO" id="GO:0008168">
    <property type="term" value="F:methyltransferase activity"/>
    <property type="evidence" value="ECO:0007669"/>
    <property type="project" value="UniProtKB-KW"/>
</dbReference>
<keyword evidence="6" id="KW-1185">Reference proteome</keyword>
<accession>A0AAW1TDU0</accession>
<evidence type="ECO:0000313" key="5">
    <source>
        <dbReference type="EMBL" id="KAK9867679.1"/>
    </source>
</evidence>
<keyword evidence="1" id="KW-0489">Methyltransferase</keyword>
<dbReference type="EMBL" id="JALJOV010000071">
    <property type="protein sequence ID" value="KAK9867679.1"/>
    <property type="molecule type" value="Genomic_DNA"/>
</dbReference>
<name>A0AAW1TDU0_9CHLO</name>
<keyword evidence="2" id="KW-0808">Transferase</keyword>
<keyword evidence="3" id="KW-0949">S-adenosyl-L-methionine</keyword>
<dbReference type="AlphaFoldDB" id="A0AAW1TDU0"/>
<evidence type="ECO:0000256" key="1">
    <source>
        <dbReference type="ARBA" id="ARBA00022603"/>
    </source>
</evidence>
<reference evidence="5 6" key="1">
    <citation type="journal article" date="2024" name="Nat. Commun.">
        <title>Phylogenomics reveals the evolutionary origins of lichenization in chlorophyte algae.</title>
        <authorList>
            <person name="Puginier C."/>
            <person name="Libourel C."/>
            <person name="Otte J."/>
            <person name="Skaloud P."/>
            <person name="Haon M."/>
            <person name="Grisel S."/>
            <person name="Petersen M."/>
            <person name="Berrin J.G."/>
            <person name="Delaux P.M."/>
            <person name="Dal Grande F."/>
            <person name="Keller J."/>
        </authorList>
    </citation>
    <scope>NUCLEOTIDE SEQUENCE [LARGE SCALE GENOMIC DNA]</scope>
    <source>
        <strain evidence="5 6">SAG 2523</strain>
    </source>
</reference>
<dbReference type="InterPro" id="IPR029028">
    <property type="entry name" value="Alpha/beta_knot_MTases"/>
</dbReference>
<dbReference type="GO" id="GO:0006364">
    <property type="term" value="P:rRNA processing"/>
    <property type="evidence" value="ECO:0007669"/>
    <property type="project" value="InterPro"/>
</dbReference>